<name>A0A0F7LAU7_9VIRU</name>
<protein>
    <submittedName>
        <fullName evidence="1">Uncharacterized protein</fullName>
    </submittedName>
</protein>
<evidence type="ECO:0000313" key="1">
    <source>
        <dbReference type="EMBL" id="AKH48688.1"/>
    </source>
</evidence>
<proteinExistence type="predicted"/>
<organism evidence="1">
    <name type="scientific">uncultured marine virus</name>
    <dbReference type="NCBI Taxonomy" id="186617"/>
    <lineage>
        <taxon>Viruses</taxon>
        <taxon>environmental samples</taxon>
    </lineage>
</organism>
<reference evidence="1" key="1">
    <citation type="journal article" date="2015" name="Front. Microbiol.">
        <title>Combining genomic sequencing methods to explore viral diversity and reveal potential virus-host interactions.</title>
        <authorList>
            <person name="Chow C.E."/>
            <person name="Winget D.M."/>
            <person name="White R.A.III."/>
            <person name="Hallam S.J."/>
            <person name="Suttle C.A."/>
        </authorList>
    </citation>
    <scope>NUCLEOTIDE SEQUENCE</scope>
    <source>
        <strain evidence="1">Oxic3_2</strain>
    </source>
</reference>
<dbReference type="EMBL" id="KR029608">
    <property type="protein sequence ID" value="AKH48688.1"/>
    <property type="molecule type" value="Genomic_DNA"/>
</dbReference>
<reference evidence="1" key="2">
    <citation type="submission" date="2015-03" db="EMBL/GenBank/DDBJ databases">
        <authorList>
            <person name="Chow C.-E.T."/>
            <person name="Winget D.M."/>
            <person name="White R.A.III."/>
            <person name="Hallam S.J."/>
            <person name="Suttle C.A."/>
        </authorList>
    </citation>
    <scope>NUCLEOTIDE SEQUENCE</scope>
    <source>
        <strain evidence="1">Oxic3_2</strain>
    </source>
</reference>
<accession>A0A0F7LAU7</accession>
<sequence length="55" mass="6139">MEALFLTLNTIHLISEDKLLKFVNLSILSFSFIFAPEPRNSCENSSCETSEIASS</sequence>